<name>A0A1I2TSQ5_9SPHI</name>
<evidence type="ECO:0000256" key="1">
    <source>
        <dbReference type="SAM" id="SignalP"/>
    </source>
</evidence>
<evidence type="ECO:0000313" key="3">
    <source>
        <dbReference type="Proteomes" id="UP000199666"/>
    </source>
</evidence>
<protein>
    <recommendedName>
        <fullName evidence="4">DUF4397 domain-containing protein</fullName>
    </recommendedName>
</protein>
<keyword evidence="3" id="KW-1185">Reference proteome</keyword>
<dbReference type="STRING" id="414048.SAMN04489864_101574"/>
<dbReference type="EMBL" id="FOPP01000001">
    <property type="protein sequence ID" value="SFG67985.1"/>
    <property type="molecule type" value="Genomic_DNA"/>
</dbReference>
<dbReference type="RefSeq" id="WP_143095906.1">
    <property type="nucleotide sequence ID" value="NZ_FOPP01000001.1"/>
</dbReference>
<dbReference type="PROSITE" id="PS51257">
    <property type="entry name" value="PROKAR_LIPOPROTEIN"/>
    <property type="match status" value="1"/>
</dbReference>
<reference evidence="2 3" key="1">
    <citation type="submission" date="2016-10" db="EMBL/GenBank/DDBJ databases">
        <authorList>
            <person name="de Groot N.N."/>
        </authorList>
    </citation>
    <scope>NUCLEOTIDE SEQUENCE [LARGE SCALE GENOMIC DNA]</scope>
    <source>
        <strain evidence="2 3">DSM 18684</strain>
    </source>
</reference>
<dbReference type="AlphaFoldDB" id="A0A1I2TSQ5"/>
<organism evidence="2 3">
    <name type="scientific">Pedobacter insulae</name>
    <dbReference type="NCBI Taxonomy" id="414048"/>
    <lineage>
        <taxon>Bacteria</taxon>
        <taxon>Pseudomonadati</taxon>
        <taxon>Bacteroidota</taxon>
        <taxon>Sphingobacteriia</taxon>
        <taxon>Sphingobacteriales</taxon>
        <taxon>Sphingobacteriaceae</taxon>
        <taxon>Pedobacter</taxon>
    </lineage>
</organism>
<accession>A0A1I2TSQ5</accession>
<feature type="signal peptide" evidence="1">
    <location>
        <begin position="1"/>
        <end position="23"/>
    </location>
</feature>
<evidence type="ECO:0000313" key="2">
    <source>
        <dbReference type="EMBL" id="SFG67985.1"/>
    </source>
</evidence>
<sequence length="147" mass="16138">MKTLNLSLLLVVLFFAMSCKKNADVIDVQVGISVLTADGRNALAAPALYDASNISIYHIVNGQPQLYVTPAVNGGKPFDITGSPGYEKLKIYLHFDRSTPTTLTLIKFGNSKMDTISGEFRFVDSSVYLEKAWFNGVSKPKAFNIVR</sequence>
<proteinExistence type="predicted"/>
<gene>
    <name evidence="2" type="ORF">SAMN04489864_101574</name>
</gene>
<evidence type="ECO:0008006" key="4">
    <source>
        <dbReference type="Google" id="ProtNLM"/>
    </source>
</evidence>
<dbReference type="Proteomes" id="UP000199666">
    <property type="component" value="Unassembled WGS sequence"/>
</dbReference>
<feature type="chain" id="PRO_5011756161" description="DUF4397 domain-containing protein" evidence="1">
    <location>
        <begin position="24"/>
        <end position="147"/>
    </location>
</feature>
<keyword evidence="1" id="KW-0732">Signal</keyword>